<dbReference type="AlphaFoldDB" id="A0A1B8U4T0"/>
<dbReference type="InterPro" id="IPR002656">
    <property type="entry name" value="Acyl_transf_3_dom"/>
</dbReference>
<feature type="transmembrane region" description="Helical" evidence="1">
    <location>
        <begin position="129"/>
        <end position="149"/>
    </location>
</feature>
<comment type="caution">
    <text evidence="3">The sequence shown here is derived from an EMBL/GenBank/DDBJ whole genome shotgun (WGS) entry which is preliminary data.</text>
</comment>
<name>A0A1B8U4T0_9FLAO</name>
<feature type="transmembrane region" description="Helical" evidence="1">
    <location>
        <begin position="85"/>
        <end position="106"/>
    </location>
</feature>
<keyword evidence="1" id="KW-1133">Transmembrane helix</keyword>
<dbReference type="EMBL" id="LSFL01000011">
    <property type="protein sequence ID" value="OBY66866.1"/>
    <property type="molecule type" value="Genomic_DNA"/>
</dbReference>
<organism evidence="3 4">
    <name type="scientific">Polaribacter reichenbachii</name>
    <dbReference type="NCBI Taxonomy" id="996801"/>
    <lineage>
        <taxon>Bacteria</taxon>
        <taxon>Pseudomonadati</taxon>
        <taxon>Bacteroidota</taxon>
        <taxon>Flavobacteriia</taxon>
        <taxon>Flavobacteriales</taxon>
        <taxon>Flavobacteriaceae</taxon>
    </lineage>
</organism>
<keyword evidence="1" id="KW-0472">Membrane</keyword>
<dbReference type="STRING" id="996801.BW723_00670"/>
<evidence type="ECO:0000256" key="1">
    <source>
        <dbReference type="SAM" id="Phobius"/>
    </source>
</evidence>
<protein>
    <recommendedName>
        <fullName evidence="2">Acyltransferase 3 domain-containing protein</fullName>
    </recommendedName>
</protein>
<keyword evidence="4" id="KW-1185">Reference proteome</keyword>
<keyword evidence="1" id="KW-0812">Transmembrane</keyword>
<dbReference type="Pfam" id="PF01757">
    <property type="entry name" value="Acyl_transf_3"/>
    <property type="match status" value="1"/>
</dbReference>
<dbReference type="PANTHER" id="PTHR36927">
    <property type="entry name" value="BLR4337 PROTEIN"/>
    <property type="match status" value="1"/>
</dbReference>
<evidence type="ECO:0000313" key="3">
    <source>
        <dbReference type="EMBL" id="OBY66866.1"/>
    </source>
</evidence>
<gene>
    <name evidence="3" type="ORF">LPB301_05415</name>
</gene>
<accession>A0A1B8U4T0</accession>
<feature type="transmembrane region" description="Helical" evidence="1">
    <location>
        <begin position="266"/>
        <end position="291"/>
    </location>
</feature>
<feature type="transmembrane region" description="Helical" evidence="1">
    <location>
        <begin position="12"/>
        <end position="29"/>
    </location>
</feature>
<proteinExistence type="predicted"/>
<feature type="transmembrane region" description="Helical" evidence="1">
    <location>
        <begin position="55"/>
        <end position="73"/>
    </location>
</feature>
<feature type="transmembrane region" description="Helical" evidence="1">
    <location>
        <begin position="228"/>
        <end position="246"/>
    </location>
</feature>
<dbReference type="PANTHER" id="PTHR36927:SF3">
    <property type="entry name" value="GLUCANS BIOSYNTHESIS PROTEIN C"/>
    <property type="match status" value="1"/>
</dbReference>
<sequence>MNTARRYDIDWLRVISIVAVYFHHLGMPFNGDNFHIMNNESSKLLDDIMVYFEQFRLPLLFLVSGTGTVFAFSKRNWLQFLKERSYRLIIPLIFGILFIVPPQTFYEKKDTYNSFFQVYQNLDFSENHLWFIGNLFIISVVVIPFILLIKSGKISFIIRFIEKITAKKYGLFLIVVFLVLIKIITKKINPSDSKDITNISSTAFYGFYFLAGIIIASSKEIWKNLKKYRKTNFFILIFSSLLFYTYYYLPNRFLTPYLSTENLWDIWYLVCCLVSWSAIITLLGFAQIWFTKKSKILTKSNEAIYPFYILHQTVLIVFGFYIIKLNINIPFKILLLFVASFPIILLIYRYLIYPYKIPRMLFGMKRK</sequence>
<feature type="domain" description="Acyltransferase 3" evidence="2">
    <location>
        <begin position="7"/>
        <end position="349"/>
    </location>
</feature>
<feature type="transmembrane region" description="Helical" evidence="1">
    <location>
        <begin position="329"/>
        <end position="351"/>
    </location>
</feature>
<dbReference type="Proteomes" id="UP000092612">
    <property type="component" value="Unassembled WGS sequence"/>
</dbReference>
<dbReference type="InterPro" id="IPR050623">
    <property type="entry name" value="Glucan_succinyl_AcylTrfase"/>
</dbReference>
<feature type="transmembrane region" description="Helical" evidence="1">
    <location>
        <begin position="303"/>
        <end position="323"/>
    </location>
</feature>
<dbReference type="RefSeq" id="WP_068358713.1">
    <property type="nucleotide sequence ID" value="NZ_CP019337.1"/>
</dbReference>
<reference evidence="4" key="1">
    <citation type="submission" date="2016-02" db="EMBL/GenBank/DDBJ databases">
        <title>Paenibacillus sp. LPB0068, isolated from Crassostrea gigas.</title>
        <authorList>
            <person name="Shin S.-K."/>
            <person name="Yi H."/>
        </authorList>
    </citation>
    <scope>NUCLEOTIDE SEQUENCE [LARGE SCALE GENOMIC DNA]</scope>
    <source>
        <strain evidence="4">KCTC 23969</strain>
    </source>
</reference>
<dbReference type="GO" id="GO:0016747">
    <property type="term" value="F:acyltransferase activity, transferring groups other than amino-acyl groups"/>
    <property type="evidence" value="ECO:0007669"/>
    <property type="project" value="InterPro"/>
</dbReference>
<evidence type="ECO:0000313" key="4">
    <source>
        <dbReference type="Proteomes" id="UP000092612"/>
    </source>
</evidence>
<dbReference type="KEGG" id="prn:BW723_00670"/>
<feature type="transmembrane region" description="Helical" evidence="1">
    <location>
        <begin position="169"/>
        <end position="185"/>
    </location>
</feature>
<feature type="transmembrane region" description="Helical" evidence="1">
    <location>
        <begin position="197"/>
        <end position="216"/>
    </location>
</feature>
<evidence type="ECO:0000259" key="2">
    <source>
        <dbReference type="Pfam" id="PF01757"/>
    </source>
</evidence>